<protein>
    <submittedName>
        <fullName evidence="7">S-adenosyl-L-methionine-dependent methyltransferase</fullName>
    </submittedName>
</protein>
<keyword evidence="1 7" id="KW-0489">Methyltransferase</keyword>
<dbReference type="PANTHER" id="PTHR43712">
    <property type="entry name" value="PUTATIVE (AFU_ORTHOLOGUE AFUA_4G14580)-RELATED"/>
    <property type="match status" value="1"/>
</dbReference>
<dbReference type="GO" id="GO:0046983">
    <property type="term" value="F:protein dimerization activity"/>
    <property type="evidence" value="ECO:0007669"/>
    <property type="project" value="InterPro"/>
</dbReference>
<dbReference type="GO" id="GO:0008171">
    <property type="term" value="F:O-methyltransferase activity"/>
    <property type="evidence" value="ECO:0007669"/>
    <property type="project" value="InterPro"/>
</dbReference>
<dbReference type="PIRSF" id="PIRSF005739">
    <property type="entry name" value="O-mtase"/>
    <property type="match status" value="1"/>
</dbReference>
<proteinExistence type="predicted"/>
<keyword evidence="2" id="KW-0808">Transferase</keyword>
<comment type="caution">
    <text evidence="7">The sequence shown here is derived from an EMBL/GenBank/DDBJ whole genome shotgun (WGS) entry which is preliminary data.</text>
</comment>
<evidence type="ECO:0000256" key="3">
    <source>
        <dbReference type="ARBA" id="ARBA00022691"/>
    </source>
</evidence>
<organism evidence="7 8">
    <name type="scientific">Bombardia bombarda</name>
    <dbReference type="NCBI Taxonomy" id="252184"/>
    <lineage>
        <taxon>Eukaryota</taxon>
        <taxon>Fungi</taxon>
        <taxon>Dikarya</taxon>
        <taxon>Ascomycota</taxon>
        <taxon>Pezizomycotina</taxon>
        <taxon>Sordariomycetes</taxon>
        <taxon>Sordariomycetidae</taxon>
        <taxon>Sordariales</taxon>
        <taxon>Lasiosphaeriaceae</taxon>
        <taxon>Bombardia</taxon>
    </lineage>
</organism>
<dbReference type="Pfam" id="PF08100">
    <property type="entry name" value="Dimerisation"/>
    <property type="match status" value="1"/>
</dbReference>
<dbReference type="SUPFAM" id="SSF53335">
    <property type="entry name" value="S-adenosyl-L-methionine-dependent methyltransferases"/>
    <property type="match status" value="1"/>
</dbReference>
<keyword evidence="8" id="KW-1185">Reference proteome</keyword>
<feature type="domain" description="O-methyltransferase dimerisation" evidence="6">
    <location>
        <begin position="57"/>
        <end position="134"/>
    </location>
</feature>
<evidence type="ECO:0000256" key="4">
    <source>
        <dbReference type="PIRSR" id="PIRSR005739-1"/>
    </source>
</evidence>
<evidence type="ECO:0000259" key="6">
    <source>
        <dbReference type="Pfam" id="PF08100"/>
    </source>
</evidence>
<reference evidence="7" key="1">
    <citation type="submission" date="2023-06" db="EMBL/GenBank/DDBJ databases">
        <title>Genome-scale phylogeny and comparative genomics of the fungal order Sordariales.</title>
        <authorList>
            <consortium name="Lawrence Berkeley National Laboratory"/>
            <person name="Hensen N."/>
            <person name="Bonometti L."/>
            <person name="Westerberg I."/>
            <person name="Brannstrom I.O."/>
            <person name="Guillou S."/>
            <person name="Cros-Aarteil S."/>
            <person name="Calhoun S."/>
            <person name="Haridas S."/>
            <person name="Kuo A."/>
            <person name="Mondo S."/>
            <person name="Pangilinan J."/>
            <person name="Riley R."/>
            <person name="LaButti K."/>
            <person name="Andreopoulos B."/>
            <person name="Lipzen A."/>
            <person name="Chen C."/>
            <person name="Yanf M."/>
            <person name="Daum C."/>
            <person name="Ng V."/>
            <person name="Clum A."/>
            <person name="Steindorff A."/>
            <person name="Ohm R."/>
            <person name="Martin F."/>
            <person name="Silar P."/>
            <person name="Natvig D."/>
            <person name="Lalanne C."/>
            <person name="Gautier V."/>
            <person name="Ament-velasquez S.L."/>
            <person name="Kruys A."/>
            <person name="Hutchinson M.I."/>
            <person name="Powell A.J."/>
            <person name="Barry K."/>
            <person name="Miller A.N."/>
            <person name="Grigoriev I.V."/>
            <person name="Debuchy R."/>
            <person name="Gladieux P."/>
            <person name="Thoren M.H."/>
            <person name="Johannesson H."/>
        </authorList>
    </citation>
    <scope>NUCLEOTIDE SEQUENCE</scope>
    <source>
        <strain evidence="7">SMH3391-2</strain>
    </source>
</reference>
<dbReference type="EMBL" id="JAULSR010000003">
    <property type="protein sequence ID" value="KAK0624998.1"/>
    <property type="molecule type" value="Genomic_DNA"/>
</dbReference>
<dbReference type="InterPro" id="IPR001077">
    <property type="entry name" value="COMT_C"/>
</dbReference>
<dbReference type="AlphaFoldDB" id="A0AA40C5G8"/>
<dbReference type="InterPro" id="IPR036390">
    <property type="entry name" value="WH_DNA-bd_sf"/>
</dbReference>
<accession>A0AA40C5G8</accession>
<evidence type="ECO:0000313" key="7">
    <source>
        <dbReference type="EMBL" id="KAK0624998.1"/>
    </source>
</evidence>
<dbReference type="Gene3D" id="1.10.10.10">
    <property type="entry name" value="Winged helix-like DNA-binding domain superfamily/Winged helix DNA-binding domain"/>
    <property type="match status" value="1"/>
</dbReference>
<evidence type="ECO:0000259" key="5">
    <source>
        <dbReference type="Pfam" id="PF00891"/>
    </source>
</evidence>
<keyword evidence="3" id="KW-0949">S-adenosyl-L-methionine</keyword>
<name>A0AA40C5G8_9PEZI</name>
<evidence type="ECO:0000256" key="2">
    <source>
        <dbReference type="ARBA" id="ARBA00022679"/>
    </source>
</evidence>
<dbReference type="GO" id="GO:0032259">
    <property type="term" value="P:methylation"/>
    <property type="evidence" value="ECO:0007669"/>
    <property type="project" value="UniProtKB-KW"/>
</dbReference>
<sequence>MGSVPKPAVESRIAALAQDVDAIFKDVANDEPSRKILLDTLRGALGKVESPMDTIWRIIMSPHAPSALMVLIRSGVLQAVVSSPKPQTAASLASITGASETLIIRMMRPLTAQGIFAETDVYTYTSTPISQLLTAPPLLGGYQFMYDMAARSLANMPRFLERNGFRHVDGPPGPFQDSNNTDDLMFPYLMKHPDMMTNFNHFMAGSLETRADWFTKFDAKSLVLDGAKTDDPEAVLLVDIAGGEGHDVQAFGRAFPDAPGRLALLDLPPVIENIKQLDEKIVRIKHDMFEEQPVKGARAYYMRNIYHDWPNERCVDIMKRLAEAMTKGYSKLLIFEWVLPAKGVPMYPALLDVNMMALLNGRERTEAEWTALLNEAGLKVVKFHLAGPEEEGLIEAELA</sequence>
<dbReference type="InterPro" id="IPR012967">
    <property type="entry name" value="COMT_dimerisation"/>
</dbReference>
<dbReference type="PANTHER" id="PTHR43712:SF1">
    <property type="entry name" value="HYPOTHETICAL O-METHYLTRANSFERASE (EUROFUNG)-RELATED"/>
    <property type="match status" value="1"/>
</dbReference>
<dbReference type="InterPro" id="IPR016461">
    <property type="entry name" value="COMT-like"/>
</dbReference>
<gene>
    <name evidence="7" type="ORF">B0T17DRAFT_508023</name>
</gene>
<evidence type="ECO:0000313" key="8">
    <source>
        <dbReference type="Proteomes" id="UP001174934"/>
    </source>
</evidence>
<feature type="domain" description="O-methyltransferase C-terminal" evidence="5">
    <location>
        <begin position="236"/>
        <end position="378"/>
    </location>
</feature>
<dbReference type="PROSITE" id="PS51683">
    <property type="entry name" value="SAM_OMT_II"/>
    <property type="match status" value="1"/>
</dbReference>
<dbReference type="Gene3D" id="3.40.50.150">
    <property type="entry name" value="Vaccinia Virus protein VP39"/>
    <property type="match status" value="1"/>
</dbReference>
<dbReference type="SUPFAM" id="SSF46785">
    <property type="entry name" value="Winged helix' DNA-binding domain"/>
    <property type="match status" value="1"/>
</dbReference>
<feature type="active site" description="Proton acceptor" evidence="4">
    <location>
        <position position="307"/>
    </location>
</feature>
<dbReference type="InterPro" id="IPR036388">
    <property type="entry name" value="WH-like_DNA-bd_sf"/>
</dbReference>
<dbReference type="Pfam" id="PF00891">
    <property type="entry name" value="Methyltransf_2"/>
    <property type="match status" value="1"/>
</dbReference>
<dbReference type="Proteomes" id="UP001174934">
    <property type="component" value="Unassembled WGS sequence"/>
</dbReference>
<dbReference type="InterPro" id="IPR029063">
    <property type="entry name" value="SAM-dependent_MTases_sf"/>
</dbReference>
<evidence type="ECO:0000256" key="1">
    <source>
        <dbReference type="ARBA" id="ARBA00022603"/>
    </source>
</evidence>